<evidence type="ECO:0000313" key="3">
    <source>
        <dbReference type="Proteomes" id="UP000830671"/>
    </source>
</evidence>
<feature type="compositionally biased region" description="Basic and acidic residues" evidence="1">
    <location>
        <begin position="395"/>
        <end position="419"/>
    </location>
</feature>
<feature type="compositionally biased region" description="Low complexity" evidence="1">
    <location>
        <begin position="13"/>
        <end position="26"/>
    </location>
</feature>
<protein>
    <submittedName>
        <fullName evidence="2">Uncharacterized protein</fullName>
    </submittedName>
</protein>
<feature type="region of interest" description="Disordered" evidence="1">
    <location>
        <begin position="391"/>
        <end position="419"/>
    </location>
</feature>
<organism evidence="2 3">
    <name type="scientific">Colletotrichum lupini</name>
    <dbReference type="NCBI Taxonomy" id="145971"/>
    <lineage>
        <taxon>Eukaryota</taxon>
        <taxon>Fungi</taxon>
        <taxon>Dikarya</taxon>
        <taxon>Ascomycota</taxon>
        <taxon>Pezizomycotina</taxon>
        <taxon>Sordariomycetes</taxon>
        <taxon>Hypocreomycetidae</taxon>
        <taxon>Glomerellales</taxon>
        <taxon>Glomerellaceae</taxon>
        <taxon>Colletotrichum</taxon>
        <taxon>Colletotrichum acutatum species complex</taxon>
    </lineage>
</organism>
<keyword evidence="3" id="KW-1185">Reference proteome</keyword>
<sequence length="460" mass="51108">MSTENQNIPPNTETPGATKGAAAAPTSSLLTPNATPEVEDDVDKATTPQSDAAATHRREVSAEIQRILGCADDSYAEIMGVKTDATAKEKEAAWRRLGCLLHEKSTNEKDAEKAFNMAAKSPEIDEFDIEEMLDWDGKEPLPDLEEDSMDVDPIPVPPQTVRDIFDKATPSLDRLKENSDDPAALKEIATFNMLISEFALAQKEVLGDDASDVSSDTWSISVPFFGPHYRLVRDNYQILVNERTNKSARRAIAKTKRLIDEYIEWHHFPQNWTVETADTYLERQDKGGKEAEGARLPGSLAAIRYPWTTAPAADGSLIIGVRKQGRFGNQILTVSSFSKVLGRSSARAEIEKVCRRDDIAPPWDAGYISEYHDPSRLEKNPVHRRALQKAQAESSAKKRLDERKQDLDEAAGKTDRTPKELDDRVGLLEVSMTEMKTLLLVLQENMNILVASIQAPVQPK</sequence>
<proteinExistence type="predicted"/>
<dbReference type="RefSeq" id="XP_049136837.1">
    <property type="nucleotide sequence ID" value="XM_049280880.1"/>
</dbReference>
<dbReference type="AlphaFoldDB" id="A0A9Q8SDY6"/>
<dbReference type="GeneID" id="73335890"/>
<evidence type="ECO:0000256" key="1">
    <source>
        <dbReference type="SAM" id="MobiDB-lite"/>
    </source>
</evidence>
<reference evidence="2" key="1">
    <citation type="journal article" date="2021" name="Mol. Plant Microbe Interact.">
        <title>Complete Genome Sequence of the Plant-Pathogenic Fungus Colletotrichum lupini.</title>
        <authorList>
            <person name="Baroncelli R."/>
            <person name="Pensec F."/>
            <person name="Da Lio D."/>
            <person name="Boufleur T."/>
            <person name="Vicente I."/>
            <person name="Sarrocco S."/>
            <person name="Picot A."/>
            <person name="Baraldi E."/>
            <person name="Sukno S."/>
            <person name="Thon M."/>
            <person name="Le Floch G."/>
        </authorList>
    </citation>
    <scope>NUCLEOTIDE SEQUENCE</scope>
    <source>
        <strain evidence="2">IMI 504893</strain>
    </source>
</reference>
<feature type="compositionally biased region" description="Polar residues" evidence="1">
    <location>
        <begin position="1"/>
        <end position="11"/>
    </location>
</feature>
<dbReference type="KEGG" id="clup:CLUP02_01844"/>
<evidence type="ECO:0000313" key="2">
    <source>
        <dbReference type="EMBL" id="UQC75191.1"/>
    </source>
</evidence>
<feature type="region of interest" description="Disordered" evidence="1">
    <location>
        <begin position="1"/>
        <end position="60"/>
    </location>
</feature>
<dbReference type="EMBL" id="CP019471">
    <property type="protein sequence ID" value="UQC75191.1"/>
    <property type="molecule type" value="Genomic_DNA"/>
</dbReference>
<gene>
    <name evidence="2" type="ORF">CLUP02_01844</name>
</gene>
<name>A0A9Q8SDY6_9PEZI</name>
<dbReference type="Proteomes" id="UP000830671">
    <property type="component" value="Chromosome 1"/>
</dbReference>
<accession>A0A9Q8SDY6</accession>